<evidence type="ECO:0000256" key="11">
    <source>
        <dbReference type="RuleBase" id="RU363010"/>
    </source>
</evidence>
<dbReference type="Pfam" id="PF17050">
    <property type="entry name" value="AIM5"/>
    <property type="match status" value="1"/>
</dbReference>
<comment type="caution">
    <text evidence="12">The sequence shown here is derived from an EMBL/GenBank/DDBJ whole genome shotgun (WGS) entry which is preliminary data.</text>
</comment>
<keyword evidence="7 11" id="KW-0496">Mitochondrion</keyword>
<dbReference type="GO" id="GO:0044284">
    <property type="term" value="C:mitochondrial crista junction"/>
    <property type="evidence" value="ECO:0007669"/>
    <property type="project" value="InterPro"/>
</dbReference>
<organism evidence="12 13">
    <name type="scientific">Bombardia bombarda</name>
    <dbReference type="NCBI Taxonomy" id="252184"/>
    <lineage>
        <taxon>Eukaryota</taxon>
        <taxon>Fungi</taxon>
        <taxon>Dikarya</taxon>
        <taxon>Ascomycota</taxon>
        <taxon>Pezizomycotina</taxon>
        <taxon>Sordariomycetes</taxon>
        <taxon>Sordariomycetidae</taxon>
        <taxon>Sordariales</taxon>
        <taxon>Lasiosphaeriaceae</taxon>
        <taxon>Bombardia</taxon>
    </lineage>
</organism>
<evidence type="ECO:0000313" key="13">
    <source>
        <dbReference type="Proteomes" id="UP001174934"/>
    </source>
</evidence>
<evidence type="ECO:0000256" key="8">
    <source>
        <dbReference type="ARBA" id="ARBA00023136"/>
    </source>
</evidence>
<keyword evidence="8" id="KW-0472">Membrane</keyword>
<evidence type="ECO:0000256" key="10">
    <source>
        <dbReference type="ARBA" id="ARBA00032985"/>
    </source>
</evidence>
<reference evidence="12" key="1">
    <citation type="submission" date="2023-06" db="EMBL/GenBank/DDBJ databases">
        <title>Genome-scale phylogeny and comparative genomics of the fungal order Sordariales.</title>
        <authorList>
            <consortium name="Lawrence Berkeley National Laboratory"/>
            <person name="Hensen N."/>
            <person name="Bonometti L."/>
            <person name="Westerberg I."/>
            <person name="Brannstrom I.O."/>
            <person name="Guillou S."/>
            <person name="Cros-Aarteil S."/>
            <person name="Calhoun S."/>
            <person name="Haridas S."/>
            <person name="Kuo A."/>
            <person name="Mondo S."/>
            <person name="Pangilinan J."/>
            <person name="Riley R."/>
            <person name="LaButti K."/>
            <person name="Andreopoulos B."/>
            <person name="Lipzen A."/>
            <person name="Chen C."/>
            <person name="Yanf M."/>
            <person name="Daum C."/>
            <person name="Ng V."/>
            <person name="Clum A."/>
            <person name="Steindorff A."/>
            <person name="Ohm R."/>
            <person name="Martin F."/>
            <person name="Silar P."/>
            <person name="Natvig D."/>
            <person name="Lalanne C."/>
            <person name="Gautier V."/>
            <person name="Ament-velasquez S.L."/>
            <person name="Kruys A."/>
            <person name="Hutchinson M.I."/>
            <person name="Powell A.J."/>
            <person name="Barry K."/>
            <person name="Miller A.N."/>
            <person name="Grigoriev I.V."/>
            <person name="Debuchy R."/>
            <person name="Gladieux P."/>
            <person name="Thoren M.H."/>
            <person name="Johannesson H."/>
        </authorList>
    </citation>
    <scope>NUCLEOTIDE SEQUENCE</scope>
    <source>
        <strain evidence="12">SMH3391-2</strain>
    </source>
</reference>
<evidence type="ECO:0000256" key="5">
    <source>
        <dbReference type="ARBA" id="ARBA00022692"/>
    </source>
</evidence>
<gene>
    <name evidence="12" type="ORF">B0T17DRAFT_503152</name>
</gene>
<evidence type="ECO:0000256" key="2">
    <source>
        <dbReference type="ARBA" id="ARBA00004370"/>
    </source>
</evidence>
<evidence type="ECO:0000256" key="4">
    <source>
        <dbReference type="ARBA" id="ARBA00018170"/>
    </source>
</evidence>
<dbReference type="GO" id="GO:0061617">
    <property type="term" value="C:MICOS complex"/>
    <property type="evidence" value="ECO:0007669"/>
    <property type="project" value="UniProtKB-UniRule"/>
</dbReference>
<proteinExistence type="inferred from homology"/>
<evidence type="ECO:0000256" key="1">
    <source>
        <dbReference type="ARBA" id="ARBA00002689"/>
    </source>
</evidence>
<keyword evidence="6" id="KW-1133">Transmembrane helix</keyword>
<evidence type="ECO:0000256" key="9">
    <source>
        <dbReference type="ARBA" id="ARBA00032159"/>
    </source>
</evidence>
<dbReference type="Proteomes" id="UP001174934">
    <property type="component" value="Unassembled WGS sequence"/>
</dbReference>
<comment type="similarity">
    <text evidence="3 11">Belongs to the MICOS complex subunit Mic12 family.</text>
</comment>
<comment type="subunit">
    <text evidence="11">Component of the mitochondrial contact site and cristae organizing system (MICOS) complex.</text>
</comment>
<keyword evidence="13" id="KW-1185">Reference proteome</keyword>
<evidence type="ECO:0000256" key="3">
    <source>
        <dbReference type="ARBA" id="ARBA00009188"/>
    </source>
</evidence>
<keyword evidence="11" id="KW-0999">Mitochondrion inner membrane</keyword>
<dbReference type="EMBL" id="JAULSR010000001">
    <property type="protein sequence ID" value="KAK0635641.1"/>
    <property type="molecule type" value="Genomic_DNA"/>
</dbReference>
<evidence type="ECO:0000313" key="12">
    <source>
        <dbReference type="EMBL" id="KAK0635641.1"/>
    </source>
</evidence>
<accession>A0AA39XKF3</accession>
<sequence length="284" mass="31071">MGFVTGFTGGVTLTLGLAYLAVSSHERNRQSQADILRAQTRVVNTLVHDPSTTSLRSNPSSLLPPSRAELEAQRRSHFVETAKDKWNAEIEGAVRWAQTQDWNSVRESAEDTAARLLGVARTSAGDAATHAEAAAHNAQVATGRAVEHTRTSLEHTRQRVAERASHVETDTRQVLRQALDSAGAAAADAKGAVARTIERGVEKGHEVIEKGHEVVGKAKAAVMLAEERAAARADVKLLHVSDIEKALNERFEKRDDVMRKSVKEVLAERYTPIDKRDNSRLRLL</sequence>
<dbReference type="AlphaFoldDB" id="A0AA39XKF3"/>
<protein>
    <recommendedName>
        <fullName evidence="4 11">MICOS complex subunit MIC12</fullName>
    </recommendedName>
    <alternativeName>
        <fullName evidence="10 11">Altered inheritance of mitochondria protein 5, mitochondrial</fullName>
    </alternativeName>
    <alternativeName>
        <fullName evidence="9 11">Found in mitochondrial proteome protein 51</fullName>
    </alternativeName>
</protein>
<evidence type="ECO:0000256" key="7">
    <source>
        <dbReference type="ARBA" id="ARBA00023128"/>
    </source>
</evidence>
<comment type="subcellular location">
    <subcellularLocation>
        <location evidence="2">Membrane</location>
    </subcellularLocation>
    <subcellularLocation>
        <location evidence="11">Mitochondrion inner membrane</location>
        <topology evidence="11">Single-pass membrane protein</topology>
    </subcellularLocation>
</comment>
<dbReference type="InterPro" id="IPR031463">
    <property type="entry name" value="Mic12"/>
</dbReference>
<comment type="function">
    <text evidence="1 11">Component of the MICOS complex, a large protein complex of the mitochondrial inner membrane that plays crucial roles in the maintenance of crista junctions, inner membrane architecture, and formation of contact sites to the outer membrane.</text>
</comment>
<name>A0AA39XKF3_9PEZI</name>
<keyword evidence="5" id="KW-0812">Transmembrane</keyword>
<evidence type="ECO:0000256" key="6">
    <source>
        <dbReference type="ARBA" id="ARBA00022989"/>
    </source>
</evidence>
<dbReference type="GO" id="GO:0042407">
    <property type="term" value="P:cristae formation"/>
    <property type="evidence" value="ECO:0007669"/>
    <property type="project" value="InterPro"/>
</dbReference>